<protein>
    <submittedName>
        <fullName evidence="2">Uncharacterized protein</fullName>
    </submittedName>
</protein>
<keyword evidence="3" id="KW-1185">Reference proteome</keyword>
<dbReference type="PANTHER" id="PTHR32134">
    <property type="entry name" value="FNIP REPEAT-CONTAINING PROTEIN"/>
    <property type="match status" value="1"/>
</dbReference>
<dbReference type="InterPro" id="IPR008615">
    <property type="entry name" value="FNIP"/>
</dbReference>
<sequence>MDNEVLPSGLKSIHFGGLVRTRLNPNILPQTVESINFSYLFRSSIYPGDLPENLLELKLHNTYKRDLGCDVLPKSLQSLEAPYHPGTIIPAGCQPSYSRLLSDQCISTESNIPLSHANGWLAEYRFTAKDYCRTGNQHKGHRTMEGAPLTEPDTSHSEFRPQRYSVSEIGNTSNV</sequence>
<name>D3BR57_HETP5</name>
<dbReference type="Proteomes" id="UP000001396">
    <property type="component" value="Unassembled WGS sequence"/>
</dbReference>
<accession>D3BR57</accession>
<dbReference type="GeneID" id="31365930"/>
<feature type="compositionally biased region" description="Polar residues" evidence="1">
    <location>
        <begin position="164"/>
        <end position="175"/>
    </location>
</feature>
<dbReference type="AlphaFoldDB" id="D3BR57"/>
<dbReference type="EMBL" id="ADBJ01000050">
    <property type="protein sequence ID" value="EFA75889.1"/>
    <property type="molecule type" value="Genomic_DNA"/>
</dbReference>
<proteinExistence type="predicted"/>
<evidence type="ECO:0000313" key="3">
    <source>
        <dbReference type="Proteomes" id="UP000001396"/>
    </source>
</evidence>
<comment type="caution">
    <text evidence="2">The sequence shown here is derived from an EMBL/GenBank/DDBJ whole genome shotgun (WGS) entry which is preliminary data.</text>
</comment>
<dbReference type="RefSeq" id="XP_020428023.1">
    <property type="nucleotide sequence ID" value="XM_020581236.1"/>
</dbReference>
<dbReference type="InterPro" id="IPR051251">
    <property type="entry name" value="STK_FNIP-Repeat"/>
</dbReference>
<organism evidence="2 3">
    <name type="scientific">Heterostelium pallidum (strain ATCC 26659 / Pp 5 / PN500)</name>
    <name type="common">Cellular slime mold</name>
    <name type="synonym">Polysphondylium pallidum</name>
    <dbReference type="NCBI Taxonomy" id="670386"/>
    <lineage>
        <taxon>Eukaryota</taxon>
        <taxon>Amoebozoa</taxon>
        <taxon>Evosea</taxon>
        <taxon>Eumycetozoa</taxon>
        <taxon>Dictyostelia</taxon>
        <taxon>Acytosteliales</taxon>
        <taxon>Acytosteliaceae</taxon>
        <taxon>Heterostelium</taxon>
    </lineage>
</organism>
<dbReference type="Pfam" id="PF05725">
    <property type="entry name" value="FNIP"/>
    <property type="match status" value="2"/>
</dbReference>
<dbReference type="InParanoid" id="D3BR57"/>
<feature type="region of interest" description="Disordered" evidence="1">
    <location>
        <begin position="136"/>
        <end position="175"/>
    </location>
</feature>
<evidence type="ECO:0000313" key="2">
    <source>
        <dbReference type="EMBL" id="EFA75889.1"/>
    </source>
</evidence>
<reference evidence="2 3" key="1">
    <citation type="journal article" date="2011" name="Genome Res.">
        <title>Phylogeny-wide analysis of social amoeba genomes highlights ancient origins for complex intercellular communication.</title>
        <authorList>
            <person name="Heidel A.J."/>
            <person name="Lawal H.M."/>
            <person name="Felder M."/>
            <person name="Schilde C."/>
            <person name="Helps N.R."/>
            <person name="Tunggal B."/>
            <person name="Rivero F."/>
            <person name="John U."/>
            <person name="Schleicher M."/>
            <person name="Eichinger L."/>
            <person name="Platzer M."/>
            <person name="Noegel A.A."/>
            <person name="Schaap P."/>
            <person name="Gloeckner G."/>
        </authorList>
    </citation>
    <scope>NUCLEOTIDE SEQUENCE [LARGE SCALE GENOMIC DNA]</scope>
    <source>
        <strain evidence="3">ATCC 26659 / Pp 5 / PN500</strain>
    </source>
</reference>
<dbReference type="PANTHER" id="PTHR32134:SF92">
    <property type="entry name" value="FNIP REPEAT-CONTAINING PROTEIN"/>
    <property type="match status" value="1"/>
</dbReference>
<gene>
    <name evidence="2" type="ORF">PPL_10461</name>
</gene>
<evidence type="ECO:0000256" key="1">
    <source>
        <dbReference type="SAM" id="MobiDB-lite"/>
    </source>
</evidence>